<dbReference type="Pfam" id="PF00732">
    <property type="entry name" value="GMC_oxred_N"/>
    <property type="match status" value="1"/>
</dbReference>
<comment type="similarity">
    <text evidence="1">Belongs to the GMC oxidoreductase family.</text>
</comment>
<organism evidence="3 4">
    <name type="scientific">Mycena albidolilacea</name>
    <dbReference type="NCBI Taxonomy" id="1033008"/>
    <lineage>
        <taxon>Eukaryota</taxon>
        <taxon>Fungi</taxon>
        <taxon>Dikarya</taxon>
        <taxon>Basidiomycota</taxon>
        <taxon>Agaricomycotina</taxon>
        <taxon>Agaricomycetes</taxon>
        <taxon>Agaricomycetidae</taxon>
        <taxon>Agaricales</taxon>
        <taxon>Marasmiineae</taxon>
        <taxon>Mycenaceae</taxon>
        <taxon>Mycena</taxon>
    </lineage>
</organism>
<evidence type="ECO:0000256" key="1">
    <source>
        <dbReference type="ARBA" id="ARBA00010790"/>
    </source>
</evidence>
<dbReference type="PANTHER" id="PTHR11552:SF219">
    <property type="entry name" value="GLUCOSE-METHANOL-CHOLINE OXIDOREDUCTASE N-TERMINAL DOMAIN-CONTAINING PROTEIN"/>
    <property type="match status" value="1"/>
</dbReference>
<dbReference type="SUPFAM" id="SSF51905">
    <property type="entry name" value="FAD/NAD(P)-binding domain"/>
    <property type="match status" value="1"/>
</dbReference>
<dbReference type="InterPro" id="IPR012132">
    <property type="entry name" value="GMC_OxRdtase"/>
</dbReference>
<dbReference type="GO" id="GO:0016614">
    <property type="term" value="F:oxidoreductase activity, acting on CH-OH group of donors"/>
    <property type="evidence" value="ECO:0007669"/>
    <property type="project" value="InterPro"/>
</dbReference>
<keyword evidence="4" id="KW-1185">Reference proteome</keyword>
<dbReference type="InterPro" id="IPR000172">
    <property type="entry name" value="GMC_OxRdtase_N"/>
</dbReference>
<reference evidence="3" key="1">
    <citation type="submission" date="2023-03" db="EMBL/GenBank/DDBJ databases">
        <title>Massive genome expansion in bonnet fungi (Mycena s.s.) driven by repeated elements and novel gene families across ecological guilds.</title>
        <authorList>
            <consortium name="Lawrence Berkeley National Laboratory"/>
            <person name="Harder C.B."/>
            <person name="Miyauchi S."/>
            <person name="Viragh M."/>
            <person name="Kuo A."/>
            <person name="Thoen E."/>
            <person name="Andreopoulos B."/>
            <person name="Lu D."/>
            <person name="Skrede I."/>
            <person name="Drula E."/>
            <person name="Henrissat B."/>
            <person name="Morin E."/>
            <person name="Kohler A."/>
            <person name="Barry K."/>
            <person name="LaButti K."/>
            <person name="Morin E."/>
            <person name="Salamov A."/>
            <person name="Lipzen A."/>
            <person name="Mereny Z."/>
            <person name="Hegedus B."/>
            <person name="Baldrian P."/>
            <person name="Stursova M."/>
            <person name="Weitz H."/>
            <person name="Taylor A."/>
            <person name="Grigoriev I.V."/>
            <person name="Nagy L.G."/>
            <person name="Martin F."/>
            <person name="Kauserud H."/>
        </authorList>
    </citation>
    <scope>NUCLEOTIDE SEQUENCE</scope>
    <source>
        <strain evidence="3">CBHHK002</strain>
    </source>
</reference>
<protein>
    <recommendedName>
        <fullName evidence="2">Glucose-methanol-choline oxidoreductase N-terminal domain-containing protein</fullName>
    </recommendedName>
</protein>
<sequence length="321" mass="35042">MWPFSGTKYPAIYLEQAKQEPKTYDYIIVGGPSWSPYHFVELTRGVQVERPDVVSQRVSPRIPPWPCFFLSTGTCMTPDVERSDEQDHTHCPITLRTHRGGTVAEGQVVDVVHAQTLGGGSAVNVILVTRGVPYFIKSEKSLSYTSGIVASRVGPLVNQSFPDFPYKVQHKGAAIAMGFTNVQDLSSSTVPVNVCATVDAAIDGSMRRVSTYHAFLPAQLAPRPTRRSQGNVAVRVVFEPTDGNKVQTFYARARKEVAVCCGALGSPQLLLLSGFGRKEDLKEFGIEPVADLPGVGAHLDHAGLPLMYEVPLEDTLHHLEN</sequence>
<evidence type="ECO:0000313" key="3">
    <source>
        <dbReference type="EMBL" id="KAJ7366471.1"/>
    </source>
</evidence>
<dbReference type="EMBL" id="JARIHO010000002">
    <property type="protein sequence ID" value="KAJ7366471.1"/>
    <property type="molecule type" value="Genomic_DNA"/>
</dbReference>
<dbReference type="GO" id="GO:0050660">
    <property type="term" value="F:flavin adenine dinucleotide binding"/>
    <property type="evidence" value="ECO:0007669"/>
    <property type="project" value="InterPro"/>
</dbReference>
<evidence type="ECO:0000259" key="2">
    <source>
        <dbReference type="Pfam" id="PF00732"/>
    </source>
</evidence>
<accession>A0AAD7F4Z7</accession>
<dbReference type="InterPro" id="IPR036188">
    <property type="entry name" value="FAD/NAD-bd_sf"/>
</dbReference>
<comment type="caution">
    <text evidence="3">The sequence shown here is derived from an EMBL/GenBank/DDBJ whole genome shotgun (WGS) entry which is preliminary data.</text>
</comment>
<evidence type="ECO:0000313" key="4">
    <source>
        <dbReference type="Proteomes" id="UP001218218"/>
    </source>
</evidence>
<dbReference type="Gene3D" id="3.50.50.60">
    <property type="entry name" value="FAD/NAD(P)-binding domain"/>
    <property type="match status" value="1"/>
</dbReference>
<dbReference type="Proteomes" id="UP001218218">
    <property type="component" value="Unassembled WGS sequence"/>
</dbReference>
<proteinExistence type="inferred from homology"/>
<dbReference type="PANTHER" id="PTHR11552">
    <property type="entry name" value="GLUCOSE-METHANOL-CHOLINE GMC OXIDOREDUCTASE"/>
    <property type="match status" value="1"/>
</dbReference>
<name>A0AAD7F4Z7_9AGAR</name>
<dbReference type="AlphaFoldDB" id="A0AAD7F4Z7"/>
<gene>
    <name evidence="3" type="ORF">DFH08DRAFT_1071959</name>
</gene>
<feature type="domain" description="Glucose-methanol-choline oxidoreductase N-terminal" evidence="2">
    <location>
        <begin position="105"/>
        <end position="299"/>
    </location>
</feature>